<evidence type="ECO:0000256" key="1">
    <source>
        <dbReference type="SAM" id="Phobius"/>
    </source>
</evidence>
<sequence length="112" mass="13373">FFSIFCTHDLSMYLRDLDLVALNLIHFLFHQQYFEKSLCNSANIAFTLREEVVATHWILSLVPLIIVVVISKFRKEQFDANHWKPVAFFKLIFFTTIVKEHVVFRSFYELIL</sequence>
<dbReference type="AlphaFoldDB" id="A0AAD8E983"/>
<gene>
    <name evidence="2" type="ORF">L9F63_023244</name>
</gene>
<name>A0AAD8E983_DIPPU</name>
<reference evidence="2" key="2">
    <citation type="submission" date="2023-05" db="EMBL/GenBank/DDBJ databases">
        <authorList>
            <person name="Fouks B."/>
        </authorList>
    </citation>
    <scope>NUCLEOTIDE SEQUENCE</scope>
    <source>
        <strain evidence="2">Stay&amp;Tobe</strain>
        <tissue evidence="2">Testes</tissue>
    </source>
</reference>
<proteinExistence type="predicted"/>
<evidence type="ECO:0000313" key="3">
    <source>
        <dbReference type="Proteomes" id="UP001233999"/>
    </source>
</evidence>
<organism evidence="2 3">
    <name type="scientific">Diploptera punctata</name>
    <name type="common">Pacific beetle cockroach</name>
    <dbReference type="NCBI Taxonomy" id="6984"/>
    <lineage>
        <taxon>Eukaryota</taxon>
        <taxon>Metazoa</taxon>
        <taxon>Ecdysozoa</taxon>
        <taxon>Arthropoda</taxon>
        <taxon>Hexapoda</taxon>
        <taxon>Insecta</taxon>
        <taxon>Pterygota</taxon>
        <taxon>Neoptera</taxon>
        <taxon>Polyneoptera</taxon>
        <taxon>Dictyoptera</taxon>
        <taxon>Blattodea</taxon>
        <taxon>Blaberoidea</taxon>
        <taxon>Blaberidae</taxon>
        <taxon>Diplopterinae</taxon>
        <taxon>Diploptera</taxon>
    </lineage>
</organism>
<keyword evidence="1" id="KW-0472">Membrane</keyword>
<protein>
    <submittedName>
        <fullName evidence="2">Uncharacterized protein</fullName>
    </submittedName>
</protein>
<feature type="non-terminal residue" evidence="2">
    <location>
        <position position="1"/>
    </location>
</feature>
<accession>A0AAD8E983</accession>
<reference evidence="2" key="1">
    <citation type="journal article" date="2023" name="IScience">
        <title>Live-bearing cockroach genome reveals convergent evolutionary mechanisms linked to viviparity in insects and beyond.</title>
        <authorList>
            <person name="Fouks B."/>
            <person name="Harrison M.C."/>
            <person name="Mikhailova A.A."/>
            <person name="Marchal E."/>
            <person name="English S."/>
            <person name="Carruthers M."/>
            <person name="Jennings E.C."/>
            <person name="Chiamaka E.L."/>
            <person name="Frigard R.A."/>
            <person name="Pippel M."/>
            <person name="Attardo G.M."/>
            <person name="Benoit J.B."/>
            <person name="Bornberg-Bauer E."/>
            <person name="Tobe S.S."/>
        </authorList>
    </citation>
    <scope>NUCLEOTIDE SEQUENCE</scope>
    <source>
        <strain evidence="2">Stay&amp;Tobe</strain>
    </source>
</reference>
<feature type="transmembrane region" description="Helical" evidence="1">
    <location>
        <begin position="54"/>
        <end position="73"/>
    </location>
</feature>
<comment type="caution">
    <text evidence="2">The sequence shown here is derived from an EMBL/GenBank/DDBJ whole genome shotgun (WGS) entry which is preliminary data.</text>
</comment>
<dbReference type="EMBL" id="JASPKZ010007888">
    <property type="protein sequence ID" value="KAJ9581561.1"/>
    <property type="molecule type" value="Genomic_DNA"/>
</dbReference>
<keyword evidence="1" id="KW-1133">Transmembrane helix</keyword>
<feature type="non-terminal residue" evidence="2">
    <location>
        <position position="112"/>
    </location>
</feature>
<keyword evidence="3" id="KW-1185">Reference proteome</keyword>
<evidence type="ECO:0000313" key="2">
    <source>
        <dbReference type="EMBL" id="KAJ9581561.1"/>
    </source>
</evidence>
<keyword evidence="1" id="KW-0812">Transmembrane</keyword>
<dbReference type="Proteomes" id="UP001233999">
    <property type="component" value="Unassembled WGS sequence"/>
</dbReference>